<dbReference type="InterPro" id="IPR045079">
    <property type="entry name" value="Oxoprolinase-like"/>
</dbReference>
<keyword evidence="3" id="KW-0378">Hydrolase</keyword>
<dbReference type="Pfam" id="PF02538">
    <property type="entry name" value="Hydantoinase_B"/>
    <property type="match status" value="1"/>
</dbReference>
<accession>A0A7W8AA06</accession>
<feature type="region of interest" description="Disordered" evidence="1">
    <location>
        <begin position="457"/>
        <end position="477"/>
    </location>
</feature>
<dbReference type="GO" id="GO:0017168">
    <property type="term" value="F:5-oxoprolinase (ATP-hydrolyzing) activity"/>
    <property type="evidence" value="ECO:0007669"/>
    <property type="project" value="TreeGrafter"/>
</dbReference>
<evidence type="ECO:0000313" key="3">
    <source>
        <dbReference type="EMBL" id="MBB5082397.1"/>
    </source>
</evidence>
<dbReference type="EMBL" id="JACHIN010000013">
    <property type="protein sequence ID" value="MBB5082397.1"/>
    <property type="molecule type" value="Genomic_DNA"/>
</dbReference>
<dbReference type="AlphaFoldDB" id="A0A7W8AA06"/>
<sequence length="560" mass="58797">MDLTAEVLRHALVVAAEEASIVVVRSAYSTFIVEGSDASAAILDADGALIAHSMATTLMNSMALKVALPEVRKDHPAMRDGDVYVTNDAYRGGVHTNDLLVFRPVFVGGVPRYFTATMIHVSDLGGLSAGGMAPLATDIFLEGLQLPPILLATDAGVVPSVEAVLRANSRTPDKVMGDVRALVSGTAVAATRLRALIQEYGEAGLARGIAGYLDYTEERTRAALAELPRGRFTAAYPIDDDGLDPDAPHHVQVAVTLTGRGAVLDFAGTGPQVPAAINASASQSLAAAVFALRCFLDPSIPMNEGCLRALDIRLPEGSLLNARSPYPCGGRFVPIYAAMEAVIQALSEAVPERAIAASGILQPFSIAAMGAPYWIHLSYDFGGVGARRGLDGPDATGVHFGIGRNSVPQAEPVESRCPLVVESVETIPDSGGPGRWRGGLGTRTVYRFLTPCHVTTRGDRLRIPPPGREGGKPGRLGGFFKRSADGTVERLASKVNNVLFTEGEAFIVETTGGGGLGPPSDRPREEIEADLRSGHITEPGAHRDYAPRGLTRSPGSNATS</sequence>
<dbReference type="PANTHER" id="PTHR11365:SF23">
    <property type="entry name" value="HYPOTHETICAL 5-OXOPROLINASE (EUROFUNG)-RELATED"/>
    <property type="match status" value="1"/>
</dbReference>
<feature type="domain" description="Hydantoinase B/oxoprolinase" evidence="2">
    <location>
        <begin position="3"/>
        <end position="519"/>
    </location>
</feature>
<organism evidence="3 4">
    <name type="scientific">Nonomuraea endophytica</name>
    <dbReference type="NCBI Taxonomy" id="714136"/>
    <lineage>
        <taxon>Bacteria</taxon>
        <taxon>Bacillati</taxon>
        <taxon>Actinomycetota</taxon>
        <taxon>Actinomycetes</taxon>
        <taxon>Streptosporangiales</taxon>
        <taxon>Streptosporangiaceae</taxon>
        <taxon>Nonomuraea</taxon>
    </lineage>
</organism>
<feature type="region of interest" description="Disordered" evidence="1">
    <location>
        <begin position="510"/>
        <end position="560"/>
    </location>
</feature>
<protein>
    <submittedName>
        <fullName evidence="3">N-methylhydantoinase B</fullName>
        <ecNumber evidence="3">3.5.2.14</ecNumber>
    </submittedName>
</protein>
<dbReference type="GO" id="GO:0047423">
    <property type="term" value="F:N-methylhydantoinase (ATP-hydrolyzing) activity"/>
    <property type="evidence" value="ECO:0007669"/>
    <property type="project" value="UniProtKB-EC"/>
</dbReference>
<comment type="caution">
    <text evidence="3">The sequence shown here is derived from an EMBL/GenBank/DDBJ whole genome shotgun (WGS) entry which is preliminary data.</text>
</comment>
<gene>
    <name evidence="3" type="ORF">HNR40_007892</name>
</gene>
<reference evidence="3 4" key="1">
    <citation type="submission" date="2020-08" db="EMBL/GenBank/DDBJ databases">
        <title>Genomic Encyclopedia of Type Strains, Phase IV (KMG-IV): sequencing the most valuable type-strain genomes for metagenomic binning, comparative biology and taxonomic classification.</title>
        <authorList>
            <person name="Goeker M."/>
        </authorList>
    </citation>
    <scope>NUCLEOTIDE SEQUENCE [LARGE SCALE GENOMIC DNA]</scope>
    <source>
        <strain evidence="3 4">DSM 45385</strain>
    </source>
</reference>
<proteinExistence type="predicted"/>
<name>A0A7W8AA06_9ACTN</name>
<dbReference type="GO" id="GO:0005829">
    <property type="term" value="C:cytosol"/>
    <property type="evidence" value="ECO:0007669"/>
    <property type="project" value="TreeGrafter"/>
</dbReference>
<evidence type="ECO:0000313" key="4">
    <source>
        <dbReference type="Proteomes" id="UP000568380"/>
    </source>
</evidence>
<dbReference type="EC" id="3.5.2.14" evidence="3"/>
<dbReference type="PANTHER" id="PTHR11365">
    <property type="entry name" value="5-OXOPROLINASE RELATED"/>
    <property type="match status" value="1"/>
</dbReference>
<dbReference type="InterPro" id="IPR003692">
    <property type="entry name" value="Hydantoinase_B"/>
</dbReference>
<keyword evidence="4" id="KW-1185">Reference proteome</keyword>
<evidence type="ECO:0000259" key="2">
    <source>
        <dbReference type="Pfam" id="PF02538"/>
    </source>
</evidence>
<dbReference type="RefSeq" id="WP_184970581.1">
    <property type="nucleotide sequence ID" value="NZ_JACHIN010000013.1"/>
</dbReference>
<dbReference type="Proteomes" id="UP000568380">
    <property type="component" value="Unassembled WGS sequence"/>
</dbReference>
<evidence type="ECO:0000256" key="1">
    <source>
        <dbReference type="SAM" id="MobiDB-lite"/>
    </source>
</evidence>
<dbReference type="GO" id="GO:0006749">
    <property type="term" value="P:glutathione metabolic process"/>
    <property type="evidence" value="ECO:0007669"/>
    <property type="project" value="TreeGrafter"/>
</dbReference>
<feature type="compositionally biased region" description="Basic and acidic residues" evidence="1">
    <location>
        <begin position="521"/>
        <end position="546"/>
    </location>
</feature>